<accession>A0A481ZCY8</accession>
<protein>
    <submittedName>
        <fullName evidence="1">Uncharacterized protein</fullName>
    </submittedName>
</protein>
<sequence length="181" mass="21077">MSIFTLKHADKFGYFGTFDEAYKAGKDYLGAEIKEIKSDEIDNIDKMYFIGSSNDKFFTDVRDASLYTSESGFSMIPEIFIGMVNSKKIYGLAYMFFLRAMEGIDDIDKAFDMVKKRGDLYQSEKGVFDVPKKMNYLSDEITENYRLIYKMADSYAKIYDSFESTNDEEYCELYGIDMEKF</sequence>
<reference evidence="1" key="1">
    <citation type="journal article" date="2019" name="MBio">
        <title>Virus Genomes from Deep Sea Sediments Expand the Ocean Megavirome and Support Independent Origins of Viral Gigantism.</title>
        <authorList>
            <person name="Backstrom D."/>
            <person name="Yutin N."/>
            <person name="Jorgensen S.L."/>
            <person name="Dharamshi J."/>
            <person name="Homa F."/>
            <person name="Zaremba-Niedwiedzka K."/>
            <person name="Spang A."/>
            <person name="Wolf Y.I."/>
            <person name="Koonin E.V."/>
            <person name="Ettema T.J."/>
        </authorList>
    </citation>
    <scope>NUCLEOTIDE SEQUENCE</scope>
</reference>
<name>A0A481ZCY8_9VIRU</name>
<dbReference type="EMBL" id="MK500589">
    <property type="protein sequence ID" value="QBK93000.1"/>
    <property type="molecule type" value="Genomic_DNA"/>
</dbReference>
<gene>
    <name evidence="1" type="ORF">LCPAC403_01340</name>
</gene>
<proteinExistence type="predicted"/>
<organism evidence="1">
    <name type="scientific">Pithovirus LCPAC403</name>
    <dbReference type="NCBI Taxonomy" id="2506596"/>
    <lineage>
        <taxon>Viruses</taxon>
        <taxon>Pithoviruses</taxon>
    </lineage>
</organism>
<evidence type="ECO:0000313" key="1">
    <source>
        <dbReference type="EMBL" id="QBK93000.1"/>
    </source>
</evidence>